<evidence type="ECO:0000313" key="2">
    <source>
        <dbReference type="EMBL" id="KYN37616.1"/>
    </source>
</evidence>
<accession>A0A195FB58</accession>
<evidence type="ECO:0000256" key="1">
    <source>
        <dbReference type="SAM" id="MobiDB-lite"/>
    </source>
</evidence>
<feature type="region of interest" description="Disordered" evidence="1">
    <location>
        <begin position="94"/>
        <end position="128"/>
    </location>
</feature>
<dbReference type="AlphaFoldDB" id="A0A195FB58"/>
<keyword evidence="3" id="KW-1185">Reference proteome</keyword>
<organism evidence="2 3">
    <name type="scientific">Trachymyrmex septentrionalis</name>
    <dbReference type="NCBI Taxonomy" id="34720"/>
    <lineage>
        <taxon>Eukaryota</taxon>
        <taxon>Metazoa</taxon>
        <taxon>Ecdysozoa</taxon>
        <taxon>Arthropoda</taxon>
        <taxon>Hexapoda</taxon>
        <taxon>Insecta</taxon>
        <taxon>Pterygota</taxon>
        <taxon>Neoptera</taxon>
        <taxon>Endopterygota</taxon>
        <taxon>Hymenoptera</taxon>
        <taxon>Apocrita</taxon>
        <taxon>Aculeata</taxon>
        <taxon>Formicoidea</taxon>
        <taxon>Formicidae</taxon>
        <taxon>Myrmicinae</taxon>
        <taxon>Trachymyrmex</taxon>
    </lineage>
</organism>
<evidence type="ECO:0000313" key="3">
    <source>
        <dbReference type="Proteomes" id="UP000078541"/>
    </source>
</evidence>
<name>A0A195FB58_9HYME</name>
<dbReference type="Proteomes" id="UP000078541">
    <property type="component" value="Unassembled WGS sequence"/>
</dbReference>
<sequence length="128" mass="14568">MFDAISGDAIRLKSQTVETIPSVLPAKWLVTRVPMSAHKAQCNTRGGFIRAWVISEEEKEEEVEEEKKEIDFAAPRTISTMRFTLKETTTARITGNYLPNDSYGRSRDENCKTPTNRTRKTRNLGNCK</sequence>
<dbReference type="EMBL" id="KQ981693">
    <property type="protein sequence ID" value="KYN37616.1"/>
    <property type="molecule type" value="Genomic_DNA"/>
</dbReference>
<protein>
    <submittedName>
        <fullName evidence="2">Uncharacterized protein</fullName>
    </submittedName>
</protein>
<proteinExistence type="predicted"/>
<reference evidence="2 3" key="1">
    <citation type="submission" date="2016-03" db="EMBL/GenBank/DDBJ databases">
        <title>Trachymyrmex septentrionalis WGS genome.</title>
        <authorList>
            <person name="Nygaard S."/>
            <person name="Hu H."/>
            <person name="Boomsma J."/>
            <person name="Zhang G."/>
        </authorList>
    </citation>
    <scope>NUCLEOTIDE SEQUENCE [LARGE SCALE GENOMIC DNA]</scope>
    <source>
        <strain evidence="2">Tsep2-gDNA-1</strain>
        <tissue evidence="2">Whole body</tissue>
    </source>
</reference>
<gene>
    <name evidence="2" type="ORF">ALC56_07815</name>
</gene>